<feature type="compositionally biased region" description="Polar residues" evidence="1">
    <location>
        <begin position="189"/>
        <end position="199"/>
    </location>
</feature>
<evidence type="ECO:0000256" key="1">
    <source>
        <dbReference type="SAM" id="MobiDB-lite"/>
    </source>
</evidence>
<dbReference type="AlphaFoldDB" id="A0A166URA3"/>
<reference evidence="2 3" key="1">
    <citation type="journal article" date="2016" name="Mol. Biol. Evol.">
        <title>Comparative Genomics of Early-Diverging Mushroom-Forming Fungi Provides Insights into the Origins of Lignocellulose Decay Capabilities.</title>
        <authorList>
            <person name="Nagy L.G."/>
            <person name="Riley R."/>
            <person name="Tritt A."/>
            <person name="Adam C."/>
            <person name="Daum C."/>
            <person name="Floudas D."/>
            <person name="Sun H."/>
            <person name="Yadav J.S."/>
            <person name="Pangilinan J."/>
            <person name="Larsson K.H."/>
            <person name="Matsuura K."/>
            <person name="Barry K."/>
            <person name="Labutti K."/>
            <person name="Kuo R."/>
            <person name="Ohm R.A."/>
            <person name="Bhattacharya S.S."/>
            <person name="Shirouzu T."/>
            <person name="Yoshinaga Y."/>
            <person name="Martin F.M."/>
            <person name="Grigoriev I.V."/>
            <person name="Hibbett D.S."/>
        </authorList>
    </citation>
    <scope>NUCLEOTIDE SEQUENCE [LARGE SCALE GENOMIC DNA]</scope>
    <source>
        <strain evidence="2 3">CBS 109695</strain>
    </source>
</reference>
<accession>A0A166URA3</accession>
<organism evidence="2 3">
    <name type="scientific">Athelia psychrophila</name>
    <dbReference type="NCBI Taxonomy" id="1759441"/>
    <lineage>
        <taxon>Eukaryota</taxon>
        <taxon>Fungi</taxon>
        <taxon>Dikarya</taxon>
        <taxon>Basidiomycota</taxon>
        <taxon>Agaricomycotina</taxon>
        <taxon>Agaricomycetes</taxon>
        <taxon>Agaricomycetidae</taxon>
        <taxon>Atheliales</taxon>
        <taxon>Atheliaceae</taxon>
        <taxon>Athelia</taxon>
    </lineage>
</organism>
<evidence type="ECO:0000313" key="2">
    <source>
        <dbReference type="EMBL" id="KZP31941.1"/>
    </source>
</evidence>
<evidence type="ECO:0000313" key="3">
    <source>
        <dbReference type="Proteomes" id="UP000076532"/>
    </source>
</evidence>
<gene>
    <name evidence="2" type="ORF">FIBSPDRAFT_1023585</name>
</gene>
<feature type="region of interest" description="Disordered" evidence="1">
    <location>
        <begin position="148"/>
        <end position="206"/>
    </location>
</feature>
<name>A0A166URA3_9AGAM</name>
<feature type="compositionally biased region" description="Gly residues" evidence="1">
    <location>
        <begin position="178"/>
        <end position="188"/>
    </location>
</feature>
<keyword evidence="3" id="KW-1185">Reference proteome</keyword>
<dbReference type="Proteomes" id="UP000076532">
    <property type="component" value="Unassembled WGS sequence"/>
</dbReference>
<protein>
    <submittedName>
        <fullName evidence="2">Uncharacterized protein</fullName>
    </submittedName>
</protein>
<feature type="compositionally biased region" description="Basic and acidic residues" evidence="1">
    <location>
        <begin position="157"/>
        <end position="176"/>
    </location>
</feature>
<feature type="compositionally biased region" description="Basic and acidic residues" evidence="1">
    <location>
        <begin position="80"/>
        <end position="91"/>
    </location>
</feature>
<feature type="region of interest" description="Disordered" evidence="1">
    <location>
        <begin position="76"/>
        <end position="132"/>
    </location>
</feature>
<proteinExistence type="predicted"/>
<sequence length="206" mass="22587">MVAQQIQESRFKKRTLRLKGLVAKSGYLEAEGRRKDCGISLDLENMSFPLVDYICNRSQIVLQYISAMTSAIRQRAITRKSPEKCAKESSDRAGSLMARPLAEGQASHPTSPPLSPRRRRAGVSIAAPGPHPFSISQITTAPGIQLEPARQHSVHTARSEARVNRGRKEREVEARKGAQGGDGQGGRGTFSQYMGSKSFVTGRRLN</sequence>
<dbReference type="EMBL" id="KV417487">
    <property type="protein sequence ID" value="KZP31941.1"/>
    <property type="molecule type" value="Genomic_DNA"/>
</dbReference>